<dbReference type="PANTHER" id="PTHR46797:SF1">
    <property type="entry name" value="METHYLPHOSPHONATE SYNTHASE"/>
    <property type="match status" value="1"/>
</dbReference>
<dbReference type="Gene3D" id="1.10.260.40">
    <property type="entry name" value="lambda repressor-like DNA-binding domains"/>
    <property type="match status" value="1"/>
</dbReference>
<dbReference type="RefSeq" id="WP_369943153.1">
    <property type="nucleotide sequence ID" value="NZ_JBCLUF010000044.1"/>
</dbReference>
<sequence length="143" mass="16376">MDMDSISTKIIELRESHGLSQAQLARKMGLNKNVMGRIEHGNRTLRADEIVKLAKIFDVSTDFILDHQVPPTAEGELLYQQKQERDQLDIAKKVQELIDLTENEPDLNFYGAPMSQEHRKLLANALEIGLQLSYKKAHQEHEN</sequence>
<organism evidence="3 4">
    <name type="scientific">Ligilactobacillus faecis</name>
    <dbReference type="NCBI Taxonomy" id="762833"/>
    <lineage>
        <taxon>Bacteria</taxon>
        <taxon>Bacillati</taxon>
        <taxon>Bacillota</taxon>
        <taxon>Bacilli</taxon>
        <taxon>Lactobacillales</taxon>
        <taxon>Lactobacillaceae</taxon>
        <taxon>Ligilactobacillus</taxon>
    </lineage>
</organism>
<name>A0ABV4DUH0_9LACO</name>
<reference evidence="3 4" key="1">
    <citation type="submission" date="2024-03" db="EMBL/GenBank/DDBJ databases">
        <title>Mouse gut bacterial collection (mGBC) of GemPharmatech.</title>
        <authorList>
            <person name="He Y."/>
            <person name="Dong L."/>
            <person name="Wu D."/>
            <person name="Gao X."/>
            <person name="Lin Z."/>
        </authorList>
    </citation>
    <scope>NUCLEOTIDE SEQUENCE [LARGE SCALE GENOMIC DNA]</scope>
    <source>
        <strain evidence="3 4">15-30</strain>
    </source>
</reference>
<dbReference type="PROSITE" id="PS50943">
    <property type="entry name" value="HTH_CROC1"/>
    <property type="match status" value="1"/>
</dbReference>
<dbReference type="EMBL" id="JBCLUF010000044">
    <property type="protein sequence ID" value="MEY8663102.1"/>
    <property type="molecule type" value="Genomic_DNA"/>
</dbReference>
<evidence type="ECO:0000313" key="3">
    <source>
        <dbReference type="EMBL" id="MEY8663102.1"/>
    </source>
</evidence>
<evidence type="ECO:0000313" key="4">
    <source>
        <dbReference type="Proteomes" id="UP001565236"/>
    </source>
</evidence>
<protein>
    <submittedName>
        <fullName evidence="3">Helix-turn-helix transcriptional regulator</fullName>
    </submittedName>
</protein>
<dbReference type="PANTHER" id="PTHR46797">
    <property type="entry name" value="HTH-TYPE TRANSCRIPTIONAL REGULATOR"/>
    <property type="match status" value="1"/>
</dbReference>
<gene>
    <name evidence="3" type="ORF">AALT52_09530</name>
</gene>
<evidence type="ECO:0000256" key="1">
    <source>
        <dbReference type="ARBA" id="ARBA00023125"/>
    </source>
</evidence>
<keyword evidence="4" id="KW-1185">Reference proteome</keyword>
<evidence type="ECO:0000259" key="2">
    <source>
        <dbReference type="PROSITE" id="PS50943"/>
    </source>
</evidence>
<accession>A0ABV4DUH0</accession>
<keyword evidence="1" id="KW-0238">DNA-binding</keyword>
<dbReference type="Pfam" id="PF01381">
    <property type="entry name" value="HTH_3"/>
    <property type="match status" value="1"/>
</dbReference>
<proteinExistence type="predicted"/>
<dbReference type="SUPFAM" id="SSF47413">
    <property type="entry name" value="lambda repressor-like DNA-binding domains"/>
    <property type="match status" value="1"/>
</dbReference>
<dbReference type="InterPro" id="IPR050807">
    <property type="entry name" value="TransReg_Diox_bact_type"/>
</dbReference>
<dbReference type="CDD" id="cd00093">
    <property type="entry name" value="HTH_XRE"/>
    <property type="match status" value="1"/>
</dbReference>
<comment type="caution">
    <text evidence="3">The sequence shown here is derived from an EMBL/GenBank/DDBJ whole genome shotgun (WGS) entry which is preliminary data.</text>
</comment>
<dbReference type="Proteomes" id="UP001565236">
    <property type="component" value="Unassembled WGS sequence"/>
</dbReference>
<dbReference type="InterPro" id="IPR001387">
    <property type="entry name" value="Cro/C1-type_HTH"/>
</dbReference>
<dbReference type="SMART" id="SM00530">
    <property type="entry name" value="HTH_XRE"/>
    <property type="match status" value="1"/>
</dbReference>
<feature type="domain" description="HTH cro/C1-type" evidence="2">
    <location>
        <begin position="10"/>
        <end position="64"/>
    </location>
</feature>
<dbReference type="InterPro" id="IPR010982">
    <property type="entry name" value="Lambda_DNA-bd_dom_sf"/>
</dbReference>